<dbReference type="RefSeq" id="WP_345283527.1">
    <property type="nucleotide sequence ID" value="NZ_BAABAJ010000009.1"/>
</dbReference>
<organism evidence="2 3">
    <name type="scientific">Streptomyces gulbargensis</name>
    <dbReference type="NCBI Taxonomy" id="364901"/>
    <lineage>
        <taxon>Bacteria</taxon>
        <taxon>Bacillati</taxon>
        <taxon>Actinomycetota</taxon>
        <taxon>Actinomycetes</taxon>
        <taxon>Kitasatosporales</taxon>
        <taxon>Streptomycetaceae</taxon>
        <taxon>Streptomyces</taxon>
    </lineage>
</organism>
<dbReference type="EMBL" id="BAABAJ010000009">
    <property type="protein sequence ID" value="GAA3922007.1"/>
    <property type="molecule type" value="Genomic_DNA"/>
</dbReference>
<gene>
    <name evidence="2" type="ORF">GCM10022244_34040</name>
</gene>
<proteinExistence type="predicted"/>
<keyword evidence="1" id="KW-0472">Membrane</keyword>
<reference evidence="3" key="1">
    <citation type="journal article" date="2019" name="Int. J. Syst. Evol. Microbiol.">
        <title>The Global Catalogue of Microorganisms (GCM) 10K type strain sequencing project: providing services to taxonomists for standard genome sequencing and annotation.</title>
        <authorList>
            <consortium name="The Broad Institute Genomics Platform"/>
            <consortium name="The Broad Institute Genome Sequencing Center for Infectious Disease"/>
            <person name="Wu L."/>
            <person name="Ma J."/>
        </authorList>
    </citation>
    <scope>NUCLEOTIDE SEQUENCE [LARGE SCALE GENOMIC DNA]</scope>
    <source>
        <strain evidence="3">JCM 16956</strain>
    </source>
</reference>
<keyword evidence="1" id="KW-1133">Transmembrane helix</keyword>
<sequence length="103" mass="10700">MTALPDLALTPDAHPTWWKVPLFATLPGLPLQVGLFALFATEGGLGGLTPLLVLAPTLLAVSWLLPHRRPYHLARTTAAALSVALPLLPFATAILMAAATASG</sequence>
<dbReference type="Proteomes" id="UP001501000">
    <property type="component" value="Unassembled WGS sequence"/>
</dbReference>
<accession>A0ABP7MFC7</accession>
<evidence type="ECO:0000256" key="1">
    <source>
        <dbReference type="SAM" id="Phobius"/>
    </source>
</evidence>
<comment type="caution">
    <text evidence="2">The sequence shown here is derived from an EMBL/GenBank/DDBJ whole genome shotgun (WGS) entry which is preliminary data.</text>
</comment>
<name>A0ABP7MFC7_9ACTN</name>
<protein>
    <submittedName>
        <fullName evidence="2">Uncharacterized protein</fullName>
    </submittedName>
</protein>
<keyword evidence="3" id="KW-1185">Reference proteome</keyword>
<keyword evidence="1" id="KW-0812">Transmembrane</keyword>
<feature type="transmembrane region" description="Helical" evidence="1">
    <location>
        <begin position="77"/>
        <end position="99"/>
    </location>
</feature>
<evidence type="ECO:0000313" key="2">
    <source>
        <dbReference type="EMBL" id="GAA3922007.1"/>
    </source>
</evidence>
<evidence type="ECO:0000313" key="3">
    <source>
        <dbReference type="Proteomes" id="UP001501000"/>
    </source>
</evidence>
<feature type="transmembrane region" description="Helical" evidence="1">
    <location>
        <begin position="47"/>
        <end position="65"/>
    </location>
</feature>